<evidence type="ECO:0000256" key="2">
    <source>
        <dbReference type="ARBA" id="ARBA00022692"/>
    </source>
</evidence>
<accession>B7FT19</accession>
<dbReference type="KEGG" id="pti:PHATRDRAFT_43666"/>
<dbReference type="PANTHER" id="PTHR12265">
    <property type="entry name" value="TRANSMEMBRANE PROTEIN 53"/>
    <property type="match status" value="1"/>
</dbReference>
<dbReference type="RefSeq" id="XP_002177761.1">
    <property type="nucleotide sequence ID" value="XM_002177725.1"/>
</dbReference>
<organism evidence="7 8">
    <name type="scientific">Phaeodactylum tricornutum (strain CCAP 1055/1)</name>
    <dbReference type="NCBI Taxonomy" id="556484"/>
    <lineage>
        <taxon>Eukaryota</taxon>
        <taxon>Sar</taxon>
        <taxon>Stramenopiles</taxon>
        <taxon>Ochrophyta</taxon>
        <taxon>Bacillariophyta</taxon>
        <taxon>Bacillariophyceae</taxon>
        <taxon>Bacillariophycidae</taxon>
        <taxon>Naviculales</taxon>
        <taxon>Phaeodactylaceae</taxon>
        <taxon>Phaeodactylum</taxon>
    </lineage>
</organism>
<reference evidence="8" key="2">
    <citation type="submission" date="2008-08" db="EMBL/GenBank/DDBJ databases">
        <authorList>
            <consortium name="Diatom Consortium"/>
            <person name="Grigoriev I."/>
            <person name="Grimwood J."/>
            <person name="Kuo A."/>
            <person name="Otillar R.P."/>
            <person name="Salamov A."/>
            <person name="Detter J.C."/>
            <person name="Lindquist E."/>
            <person name="Shapiro H."/>
            <person name="Lucas S."/>
            <person name="Glavina del Rio T."/>
            <person name="Pitluck S."/>
            <person name="Rokhsar D."/>
            <person name="Bowler C."/>
        </authorList>
    </citation>
    <scope>GENOME REANNOTATION</scope>
    <source>
        <strain evidence="8">CCAP 1055/1</strain>
    </source>
</reference>
<dbReference type="AlphaFoldDB" id="B7FT19"/>
<dbReference type="InterPro" id="IPR008547">
    <property type="entry name" value="DUF829_TMEM53"/>
</dbReference>
<evidence type="ECO:0000256" key="3">
    <source>
        <dbReference type="ARBA" id="ARBA00022989"/>
    </source>
</evidence>
<keyword evidence="5" id="KW-0539">Nucleus</keyword>
<name>B7FT19_PHATC</name>
<gene>
    <name evidence="7" type="ORF">PHATRDRAFT_43666</name>
</gene>
<dbReference type="GeneID" id="7197222"/>
<comment type="subcellular location">
    <subcellularLocation>
        <location evidence="6">Endomembrane system</location>
        <topology evidence="6">Single-pass membrane protein</topology>
    </subcellularLocation>
    <subcellularLocation>
        <location evidence="1">Nucleus membrane</location>
    </subcellularLocation>
</comment>
<dbReference type="InParanoid" id="B7FT19"/>
<evidence type="ECO:0000256" key="4">
    <source>
        <dbReference type="ARBA" id="ARBA00023136"/>
    </source>
</evidence>
<dbReference type="Pfam" id="PF05705">
    <property type="entry name" value="DUF829"/>
    <property type="match status" value="1"/>
</dbReference>
<dbReference type="HOGENOM" id="CLU_793358_0_0_1"/>
<evidence type="ECO:0000256" key="1">
    <source>
        <dbReference type="ARBA" id="ARBA00004126"/>
    </source>
</evidence>
<evidence type="ECO:0000256" key="5">
    <source>
        <dbReference type="ARBA" id="ARBA00023242"/>
    </source>
</evidence>
<keyword evidence="3" id="KW-1133">Transmembrane helix</keyword>
<dbReference type="GO" id="GO:0031965">
    <property type="term" value="C:nuclear membrane"/>
    <property type="evidence" value="ECO:0007669"/>
    <property type="project" value="UniProtKB-SubCell"/>
</dbReference>
<keyword evidence="2" id="KW-0812">Transmembrane</keyword>
<evidence type="ECO:0000313" key="7">
    <source>
        <dbReference type="EMBL" id="EEC50575.1"/>
    </source>
</evidence>
<dbReference type="Proteomes" id="UP000000759">
    <property type="component" value="Chromosome 2"/>
</dbReference>
<evidence type="ECO:0000313" key="8">
    <source>
        <dbReference type="Proteomes" id="UP000000759"/>
    </source>
</evidence>
<dbReference type="PaxDb" id="2850-Phatr43666"/>
<protein>
    <recommendedName>
        <fullName evidence="9">Transmembrane protein 53</fullName>
    </recommendedName>
</protein>
<dbReference type="EMBL" id="CM000606">
    <property type="protein sequence ID" value="EEC50575.1"/>
    <property type="molecule type" value="Genomic_DNA"/>
</dbReference>
<dbReference type="PANTHER" id="PTHR12265:SF30">
    <property type="entry name" value="TRANSMEMBRANE PROTEIN 53"/>
    <property type="match status" value="1"/>
</dbReference>
<dbReference type="OrthoDB" id="77878at2759"/>
<keyword evidence="8" id="KW-1185">Reference proteome</keyword>
<sequence length="299" mass="34108">MTTIPTQKPLVVILGWLGSKPRNLLPYERLYQQLGFRVLCHTAAPAMIVESVLQPSLKDQIVSPPIPWTSLSASTPRSMSHLAWNILVECHQAHPSAILFHLLSNGGCFVWERIRQILDRTIQNAPKEQHTTELYHHNEKLDQCLQHVKNNIAGVVFDSCPGGQLDGIGKALQYCSWDDRIQATWAGGSDLFKLQYAGTSSSIYPQVQARSQEYLDSLRDDCWNLPQLYFCSEDDDLAPYPALESLVRHRQRIFGKDLIWMRSWQSSRHVSHLCQHPKNYAQTLESFVQRCLSDQSSKL</sequence>
<evidence type="ECO:0000256" key="6">
    <source>
        <dbReference type="ARBA" id="ARBA00037847"/>
    </source>
</evidence>
<keyword evidence="4" id="KW-0472">Membrane</keyword>
<evidence type="ECO:0008006" key="9">
    <source>
        <dbReference type="Google" id="ProtNLM"/>
    </source>
</evidence>
<dbReference type="eggNOG" id="KOG2521">
    <property type="taxonomic scope" value="Eukaryota"/>
</dbReference>
<reference evidence="7 8" key="1">
    <citation type="journal article" date="2008" name="Nature">
        <title>The Phaeodactylum genome reveals the evolutionary history of diatom genomes.</title>
        <authorList>
            <person name="Bowler C."/>
            <person name="Allen A.E."/>
            <person name="Badger J.H."/>
            <person name="Grimwood J."/>
            <person name="Jabbari K."/>
            <person name="Kuo A."/>
            <person name="Maheswari U."/>
            <person name="Martens C."/>
            <person name="Maumus F."/>
            <person name="Otillar R.P."/>
            <person name="Rayko E."/>
            <person name="Salamov A."/>
            <person name="Vandepoele K."/>
            <person name="Beszteri B."/>
            <person name="Gruber A."/>
            <person name="Heijde M."/>
            <person name="Katinka M."/>
            <person name="Mock T."/>
            <person name="Valentin K."/>
            <person name="Verret F."/>
            <person name="Berges J.A."/>
            <person name="Brownlee C."/>
            <person name="Cadoret J.P."/>
            <person name="Chiovitti A."/>
            <person name="Choi C.J."/>
            <person name="Coesel S."/>
            <person name="De Martino A."/>
            <person name="Detter J.C."/>
            <person name="Durkin C."/>
            <person name="Falciatore A."/>
            <person name="Fournet J."/>
            <person name="Haruta M."/>
            <person name="Huysman M.J."/>
            <person name="Jenkins B.D."/>
            <person name="Jiroutova K."/>
            <person name="Jorgensen R.E."/>
            <person name="Joubert Y."/>
            <person name="Kaplan A."/>
            <person name="Kroger N."/>
            <person name="Kroth P.G."/>
            <person name="La Roche J."/>
            <person name="Lindquist E."/>
            <person name="Lommer M."/>
            <person name="Martin-Jezequel V."/>
            <person name="Lopez P.J."/>
            <person name="Lucas S."/>
            <person name="Mangogna M."/>
            <person name="McGinnis K."/>
            <person name="Medlin L.K."/>
            <person name="Montsant A."/>
            <person name="Oudot-Le Secq M.P."/>
            <person name="Napoli C."/>
            <person name="Obornik M."/>
            <person name="Parker M.S."/>
            <person name="Petit J.L."/>
            <person name="Porcel B.M."/>
            <person name="Poulsen N."/>
            <person name="Robison M."/>
            <person name="Rychlewski L."/>
            <person name="Rynearson T.A."/>
            <person name="Schmutz J."/>
            <person name="Shapiro H."/>
            <person name="Siaut M."/>
            <person name="Stanley M."/>
            <person name="Sussman M.R."/>
            <person name="Taylor A.R."/>
            <person name="Vardi A."/>
            <person name="von Dassow P."/>
            <person name="Vyverman W."/>
            <person name="Willis A."/>
            <person name="Wyrwicz L.S."/>
            <person name="Rokhsar D.S."/>
            <person name="Weissenbach J."/>
            <person name="Armbrust E.V."/>
            <person name="Green B.R."/>
            <person name="Van de Peer Y."/>
            <person name="Grigoriev I.V."/>
        </authorList>
    </citation>
    <scope>NUCLEOTIDE SEQUENCE [LARGE SCALE GENOMIC DNA]</scope>
    <source>
        <strain evidence="7 8">CCAP 1055/1</strain>
    </source>
</reference>
<proteinExistence type="predicted"/>